<reference evidence="3 4" key="1">
    <citation type="submission" date="2016-10" db="EMBL/GenBank/DDBJ databases">
        <authorList>
            <person name="Varghese N."/>
            <person name="Submissions S."/>
        </authorList>
    </citation>
    <scope>NUCLEOTIDE SEQUENCE [LARGE SCALE GENOMIC DNA]</scope>
    <source>
        <strain evidence="3 4">Mar_2010_102</strain>
    </source>
</reference>
<dbReference type="PROSITE" id="PS51762">
    <property type="entry name" value="GH16_2"/>
    <property type="match status" value="1"/>
</dbReference>
<dbReference type="GO" id="GO:0005975">
    <property type="term" value="P:carbohydrate metabolic process"/>
    <property type="evidence" value="ECO:0007669"/>
    <property type="project" value="InterPro"/>
</dbReference>
<dbReference type="Pfam" id="PF00722">
    <property type="entry name" value="Glyco_hydro_16"/>
    <property type="match status" value="1"/>
</dbReference>
<name>A0A1H1MLF2_9FLAO</name>
<dbReference type="Gene3D" id="2.60.120.200">
    <property type="match status" value="1"/>
</dbReference>
<dbReference type="PANTHER" id="PTHR10963:SF55">
    <property type="entry name" value="GLYCOSIDE HYDROLASE FAMILY 16 PROTEIN"/>
    <property type="match status" value="1"/>
</dbReference>
<evidence type="ECO:0000256" key="1">
    <source>
        <dbReference type="ARBA" id="ARBA00006865"/>
    </source>
</evidence>
<dbReference type="PANTHER" id="PTHR10963">
    <property type="entry name" value="GLYCOSYL HYDROLASE-RELATED"/>
    <property type="match status" value="1"/>
</dbReference>
<evidence type="ECO:0000313" key="3">
    <source>
        <dbReference type="EMBL" id="SDR87215.1"/>
    </source>
</evidence>
<dbReference type="SUPFAM" id="SSF49299">
    <property type="entry name" value="PKD domain"/>
    <property type="match status" value="1"/>
</dbReference>
<dbReference type="InterPro" id="IPR050546">
    <property type="entry name" value="Glycosyl_Hydrlase_16"/>
</dbReference>
<dbReference type="Proteomes" id="UP000198858">
    <property type="component" value="Chromosome I"/>
</dbReference>
<proteinExistence type="inferred from homology"/>
<dbReference type="CDD" id="cd08023">
    <property type="entry name" value="GH16_laminarinase_like"/>
    <property type="match status" value="1"/>
</dbReference>
<dbReference type="EMBL" id="LT629745">
    <property type="protein sequence ID" value="SDR87215.1"/>
    <property type="molecule type" value="Genomic_DNA"/>
</dbReference>
<dbReference type="SUPFAM" id="SSF49899">
    <property type="entry name" value="Concanavalin A-like lectins/glucanases"/>
    <property type="match status" value="1"/>
</dbReference>
<keyword evidence="4" id="KW-1185">Reference proteome</keyword>
<evidence type="ECO:0000313" key="4">
    <source>
        <dbReference type="Proteomes" id="UP000198858"/>
    </source>
</evidence>
<accession>A0A1H1MLF2</accession>
<gene>
    <name evidence="3" type="ORF">SAMN04488552_1344</name>
</gene>
<evidence type="ECO:0000259" key="2">
    <source>
        <dbReference type="PROSITE" id="PS51762"/>
    </source>
</evidence>
<dbReference type="CDD" id="cd00146">
    <property type="entry name" value="PKD"/>
    <property type="match status" value="1"/>
</dbReference>
<dbReference type="STRING" id="1250231.SAMN04488552_1344"/>
<comment type="similarity">
    <text evidence="1">Belongs to the glycosyl hydrolase 16 family.</text>
</comment>
<dbReference type="AlphaFoldDB" id="A0A1H1MLF2"/>
<dbReference type="InterPro" id="IPR035986">
    <property type="entry name" value="PKD_dom_sf"/>
</dbReference>
<dbReference type="InterPro" id="IPR000757">
    <property type="entry name" value="Beta-glucanase-like"/>
</dbReference>
<organism evidence="3 4">
    <name type="scientific">Christiangramia echinicola</name>
    <dbReference type="NCBI Taxonomy" id="279359"/>
    <lineage>
        <taxon>Bacteria</taxon>
        <taxon>Pseudomonadati</taxon>
        <taxon>Bacteroidota</taxon>
        <taxon>Flavobacteriia</taxon>
        <taxon>Flavobacteriales</taxon>
        <taxon>Flavobacteriaceae</taxon>
        <taxon>Christiangramia</taxon>
    </lineage>
</organism>
<protein>
    <submittedName>
        <fullName evidence="3">Glycosyl hydrolases family 16</fullName>
    </submittedName>
</protein>
<feature type="domain" description="GH16" evidence="2">
    <location>
        <begin position="122"/>
        <end position="362"/>
    </location>
</feature>
<dbReference type="InterPro" id="IPR013320">
    <property type="entry name" value="ConA-like_dom_sf"/>
</dbReference>
<dbReference type="GO" id="GO:0004553">
    <property type="term" value="F:hydrolase activity, hydrolyzing O-glycosyl compounds"/>
    <property type="evidence" value="ECO:0007669"/>
    <property type="project" value="InterPro"/>
</dbReference>
<sequence length="362" mass="39991">MYLTWLFMQLRLLVILFLVGSILGCSGSSSDDDNPITKPTDLEVTVDIVGKNAENPNGDGSGRITVNFSATNARSYKVSFGNGDIKETTSNSVTYTYVGKRTDTYDIYVSAYNADQFISKSVTVTIYVSPALTFADEFESPGAPDSSKWGYDEGTNGGWGNNESQYYTTRSENVIVEDGYLKITAKKENYMGANYTSARLKTFGKFDFTYGKIEVRAKLPQGGGTWPAIWMLGSNFQTETWPACGEIDIMEHVGNELGKVHATLHTPSSFGASLNSGTTQVSNVATEFHVYSAEWTAQKIDFAVDGTIFYTYNPQNKNANNWPFDKDQFIILNIAMGGNFGGNIDPDFQQSSMLIDYVRVYQ</sequence>
<keyword evidence="3" id="KW-0378">Hydrolase</keyword>